<dbReference type="PANTHER" id="PTHR47234">
    <property type="match status" value="1"/>
</dbReference>
<name>F4QPJ2_9CAUL</name>
<evidence type="ECO:0000259" key="11">
    <source>
        <dbReference type="Pfam" id="PF00593"/>
    </source>
</evidence>
<keyword evidence="5 9" id="KW-0798">TonB box</keyword>
<comment type="subcellular location">
    <subcellularLocation>
        <location evidence="1 8">Cell outer membrane</location>
        <topology evidence="1 8">Multi-pass membrane protein</topology>
    </subcellularLocation>
</comment>
<dbReference type="HOGENOM" id="CLU_010745_2_0_5"/>
<dbReference type="Proteomes" id="UP000006512">
    <property type="component" value="Unassembled WGS sequence"/>
</dbReference>
<keyword evidence="13" id="KW-0675">Receptor</keyword>
<accession>F4QPJ2</accession>
<feature type="domain" description="TonB-dependent receptor plug" evidence="12">
    <location>
        <begin position="53"/>
        <end position="173"/>
    </location>
</feature>
<dbReference type="AlphaFoldDB" id="F4QPJ2"/>
<evidence type="ECO:0000313" key="13">
    <source>
        <dbReference type="EMBL" id="EGF91250.1"/>
    </source>
</evidence>
<keyword evidence="10" id="KW-0732">Signal</keyword>
<evidence type="ECO:0000256" key="6">
    <source>
        <dbReference type="ARBA" id="ARBA00023136"/>
    </source>
</evidence>
<dbReference type="Gene3D" id="2.170.130.10">
    <property type="entry name" value="TonB-dependent receptor, plug domain"/>
    <property type="match status" value="1"/>
</dbReference>
<proteinExistence type="inferred from homology"/>
<dbReference type="InterPro" id="IPR000531">
    <property type="entry name" value="Beta-barrel_TonB"/>
</dbReference>
<keyword evidence="3 8" id="KW-1134">Transmembrane beta strand</keyword>
<evidence type="ECO:0000256" key="7">
    <source>
        <dbReference type="ARBA" id="ARBA00023237"/>
    </source>
</evidence>
<evidence type="ECO:0000259" key="12">
    <source>
        <dbReference type="Pfam" id="PF07715"/>
    </source>
</evidence>
<evidence type="ECO:0000256" key="2">
    <source>
        <dbReference type="ARBA" id="ARBA00022448"/>
    </source>
</evidence>
<feature type="chain" id="PRO_5003321016" evidence="10">
    <location>
        <begin position="31"/>
        <end position="923"/>
    </location>
</feature>
<gene>
    <name evidence="13" type="ORF">ABI_26650</name>
</gene>
<dbReference type="OrthoDB" id="7515717at2"/>
<dbReference type="Pfam" id="PF07715">
    <property type="entry name" value="Plug"/>
    <property type="match status" value="1"/>
</dbReference>
<dbReference type="GO" id="GO:0009279">
    <property type="term" value="C:cell outer membrane"/>
    <property type="evidence" value="ECO:0007669"/>
    <property type="project" value="UniProtKB-SubCell"/>
</dbReference>
<dbReference type="eggNOG" id="COG4206">
    <property type="taxonomic scope" value="Bacteria"/>
</dbReference>
<keyword evidence="4 8" id="KW-0812">Transmembrane</keyword>
<dbReference type="EMBL" id="GL883078">
    <property type="protein sequence ID" value="EGF91250.1"/>
    <property type="molecule type" value="Genomic_DNA"/>
</dbReference>
<evidence type="ECO:0000256" key="8">
    <source>
        <dbReference type="PROSITE-ProRule" id="PRU01360"/>
    </source>
</evidence>
<organism evidence="13 14">
    <name type="scientific">Asticcacaulis biprosthecium C19</name>
    <dbReference type="NCBI Taxonomy" id="715226"/>
    <lineage>
        <taxon>Bacteria</taxon>
        <taxon>Pseudomonadati</taxon>
        <taxon>Pseudomonadota</taxon>
        <taxon>Alphaproteobacteria</taxon>
        <taxon>Caulobacterales</taxon>
        <taxon>Caulobacteraceae</taxon>
        <taxon>Asticcacaulis</taxon>
    </lineage>
</organism>
<dbReference type="PANTHER" id="PTHR47234:SF1">
    <property type="entry name" value="TONB-DEPENDENT RECEPTOR"/>
    <property type="match status" value="1"/>
</dbReference>
<dbReference type="PROSITE" id="PS52016">
    <property type="entry name" value="TONB_DEPENDENT_REC_3"/>
    <property type="match status" value="1"/>
</dbReference>
<dbReference type="InterPro" id="IPR012910">
    <property type="entry name" value="Plug_dom"/>
</dbReference>
<evidence type="ECO:0000256" key="3">
    <source>
        <dbReference type="ARBA" id="ARBA00022452"/>
    </source>
</evidence>
<keyword evidence="14" id="KW-1185">Reference proteome</keyword>
<keyword evidence="2 8" id="KW-0813">Transport</keyword>
<protein>
    <submittedName>
        <fullName evidence="13">TonB dependent receptor family protein</fullName>
    </submittedName>
</protein>
<evidence type="ECO:0000256" key="1">
    <source>
        <dbReference type="ARBA" id="ARBA00004571"/>
    </source>
</evidence>
<reference evidence="14" key="1">
    <citation type="submission" date="2011-03" db="EMBL/GenBank/DDBJ databases">
        <title>Draft genome sequence of Brevundimonas diminuta.</title>
        <authorList>
            <person name="Brown P.J.B."/>
            <person name="Buechlein A."/>
            <person name="Hemmerich C."/>
            <person name="Brun Y.V."/>
        </authorList>
    </citation>
    <scope>NUCLEOTIDE SEQUENCE [LARGE SCALE GENOMIC DNA]</scope>
    <source>
        <strain evidence="14">C19</strain>
    </source>
</reference>
<evidence type="ECO:0000313" key="14">
    <source>
        <dbReference type="Proteomes" id="UP000006512"/>
    </source>
</evidence>
<dbReference type="InterPro" id="IPR036942">
    <property type="entry name" value="Beta-barrel_TonB_sf"/>
</dbReference>
<evidence type="ECO:0000256" key="9">
    <source>
        <dbReference type="RuleBase" id="RU003357"/>
    </source>
</evidence>
<dbReference type="InterPro" id="IPR037066">
    <property type="entry name" value="Plug_dom_sf"/>
</dbReference>
<dbReference type="RefSeq" id="WP_006273446.1">
    <property type="nucleotide sequence ID" value="NZ_GL883078.1"/>
</dbReference>
<comment type="similarity">
    <text evidence="8 9">Belongs to the TonB-dependent receptor family.</text>
</comment>
<evidence type="ECO:0000256" key="10">
    <source>
        <dbReference type="SAM" id="SignalP"/>
    </source>
</evidence>
<evidence type="ECO:0000256" key="5">
    <source>
        <dbReference type="ARBA" id="ARBA00023077"/>
    </source>
</evidence>
<dbReference type="STRING" id="715226.ABI_26650"/>
<keyword evidence="6 8" id="KW-0472">Membrane</keyword>
<keyword evidence="7 8" id="KW-0998">Cell outer membrane</keyword>
<dbReference type="Gene3D" id="2.40.170.20">
    <property type="entry name" value="TonB-dependent receptor, beta-barrel domain"/>
    <property type="match status" value="1"/>
</dbReference>
<feature type="signal peptide" evidence="10">
    <location>
        <begin position="1"/>
        <end position="30"/>
    </location>
</feature>
<dbReference type="eggNOG" id="COG1629">
    <property type="taxonomic scope" value="Bacteria"/>
</dbReference>
<dbReference type="SUPFAM" id="SSF56935">
    <property type="entry name" value="Porins"/>
    <property type="match status" value="1"/>
</dbReference>
<evidence type="ECO:0000256" key="4">
    <source>
        <dbReference type="ARBA" id="ARBA00022692"/>
    </source>
</evidence>
<sequence>MKKTLLRKMLRPGLLAGCSLIGLSGAAALAQDAPPPEDGAVVTVLGSRIPRTQKEGPAPVTVITADQIRAGGYGSVPDVLKTLTQNSGETQSMQSGNAADYSPGAQQVDLRGLGPNHTLVMVNGRRVADYPMPFNGDSNFTDISNIPLGMVDRIEVLSGSASAIYGSDALAGVVNFKLKDRADETTVDYRYGWTEQGGGQSHRLNFSTGVDLGRFHGVIGGEIMKQDPIYGYQRERQDSTADAPDPEYQMGVTNWQRVDYDVYAIDATSADCARAAGTNEGTTSLQIDPYYGDGDEILGAYCGSQTAVGYRTIQSQRNMINLVGSFAYDLSDSTHLFLDVQFGRSNLKLLKRPTSWGYQDEDGNDVGDFYNVHPSYEGTDNWYRIFTPEEMGGLDKAMRRVESTTYTITPGVRGTFGTDDKWHYEAALSASVYNAEVTFPFINVEKANAFFLGPQLGWDTDEEFLGEDDGYGLPVFSADPTRFYTPLTPAQYASIAENSIYKPRSSVFEASVTLGTQDLFEMPAGPVGFNFLVEAGRQDYNQGTDPKATQPYYFSWVDFTAKGHRTHSAAAVEFSIPLLSTLQSSVAARYDTFDYAGHTVGETTYNLGLEFRPIKTLLFRAAAGTGFRAPDLNYVYRGTGFEEGRATDYYECIQDGDYPDDCGRGPRIRVRTGGNINLEPETSESFNAGVVWAPSRAFDISVDYFKIDMNGQVEDLLVNNLTRTEGECRAGLQDANTPTCQDAIARVTRDSDGDITQVFVSPINVSEESTSGVDLSLHSRFETPVGTLGFSASYTHVLDHGYTRYVGDPEIDKLANDSSYYIPRDKASVSVNLAKGKWRFNIDGNHTARLPNYDENAWVDAYTTWNGSVQYEVRDNLKLSLALSNLFDTKPVYDAGWVSYPYYNSSWYDGIGRSGYLQITYKY</sequence>
<feature type="domain" description="TonB-dependent receptor-like beta-barrel" evidence="11">
    <location>
        <begin position="400"/>
        <end position="886"/>
    </location>
</feature>
<dbReference type="Pfam" id="PF00593">
    <property type="entry name" value="TonB_dep_Rec_b-barrel"/>
    <property type="match status" value="1"/>
</dbReference>
<dbReference type="InterPro" id="IPR039426">
    <property type="entry name" value="TonB-dep_rcpt-like"/>
</dbReference>